<reference evidence="4" key="1">
    <citation type="submission" date="2021-01" db="EMBL/GenBank/DDBJ databases">
        <title>Adiantum capillus-veneris genome.</title>
        <authorList>
            <person name="Fang Y."/>
            <person name="Liao Q."/>
        </authorList>
    </citation>
    <scope>NUCLEOTIDE SEQUENCE</scope>
    <source>
        <strain evidence="4">H3</strain>
        <tissue evidence="4">Leaf</tissue>
    </source>
</reference>
<evidence type="ECO:0000313" key="5">
    <source>
        <dbReference type="Proteomes" id="UP000886520"/>
    </source>
</evidence>
<dbReference type="SMART" id="SM00768">
    <property type="entry name" value="X8"/>
    <property type="match status" value="1"/>
</dbReference>
<keyword evidence="1 2" id="KW-0732">Signal</keyword>
<gene>
    <name evidence="4" type="ORF">GOP47_0011371</name>
</gene>
<dbReference type="GO" id="GO:0009506">
    <property type="term" value="C:plasmodesma"/>
    <property type="evidence" value="ECO:0007669"/>
    <property type="project" value="UniProtKB-ARBA"/>
</dbReference>
<comment type="caution">
    <text evidence="4">The sequence shown here is derived from an EMBL/GenBank/DDBJ whole genome shotgun (WGS) entry which is preliminary data.</text>
</comment>
<evidence type="ECO:0000256" key="1">
    <source>
        <dbReference type="ARBA" id="ARBA00022729"/>
    </source>
</evidence>
<dbReference type="AlphaFoldDB" id="A0A9D4ZFC2"/>
<evidence type="ECO:0000256" key="2">
    <source>
        <dbReference type="SAM" id="SignalP"/>
    </source>
</evidence>
<accession>A0A9D4ZFC2</accession>
<name>A0A9D4ZFC2_ADICA</name>
<keyword evidence="5" id="KW-1185">Reference proteome</keyword>
<dbReference type="Pfam" id="PF07983">
    <property type="entry name" value="X8"/>
    <property type="match status" value="1"/>
</dbReference>
<proteinExistence type="predicted"/>
<dbReference type="Proteomes" id="UP000886520">
    <property type="component" value="Chromosome 11"/>
</dbReference>
<dbReference type="PANTHER" id="PTHR31044">
    <property type="entry name" value="BETA-1,3 GLUCANASE"/>
    <property type="match status" value="1"/>
</dbReference>
<feature type="chain" id="PRO_5039395257" description="X8 domain-containing protein" evidence="2">
    <location>
        <begin position="29"/>
        <end position="127"/>
    </location>
</feature>
<evidence type="ECO:0000259" key="3">
    <source>
        <dbReference type="SMART" id="SM00768"/>
    </source>
</evidence>
<dbReference type="PANTHER" id="PTHR31044:SF52">
    <property type="entry name" value="OS01G0631500 PROTEIN"/>
    <property type="match status" value="1"/>
</dbReference>
<dbReference type="InterPro" id="IPR012946">
    <property type="entry name" value="X8"/>
</dbReference>
<feature type="signal peptide" evidence="2">
    <location>
        <begin position="1"/>
        <end position="28"/>
    </location>
</feature>
<sequence length="127" mass="14032">MGGGNSQVVLVMMAAVLMGCSIHRPTYADILLDNYPPQTPSDTMSWCVANPAADPKLLQEALDFFCYFDPDFCKPFQPDQPCYEPNNVVAHASFAFNSFWQDLRRTYLTVPCDFGGLALVAVTNPSN</sequence>
<dbReference type="EMBL" id="JABFUD020000011">
    <property type="protein sequence ID" value="KAI5073358.1"/>
    <property type="molecule type" value="Genomic_DNA"/>
</dbReference>
<dbReference type="OrthoDB" id="417697at2759"/>
<dbReference type="InterPro" id="IPR044788">
    <property type="entry name" value="X8_dom_prot"/>
</dbReference>
<organism evidence="4 5">
    <name type="scientific">Adiantum capillus-veneris</name>
    <name type="common">Maidenhair fern</name>
    <dbReference type="NCBI Taxonomy" id="13818"/>
    <lineage>
        <taxon>Eukaryota</taxon>
        <taxon>Viridiplantae</taxon>
        <taxon>Streptophyta</taxon>
        <taxon>Embryophyta</taxon>
        <taxon>Tracheophyta</taxon>
        <taxon>Polypodiopsida</taxon>
        <taxon>Polypodiidae</taxon>
        <taxon>Polypodiales</taxon>
        <taxon>Pteridineae</taxon>
        <taxon>Pteridaceae</taxon>
        <taxon>Vittarioideae</taxon>
        <taxon>Adiantum</taxon>
    </lineage>
</organism>
<protein>
    <recommendedName>
        <fullName evidence="3">X8 domain-containing protein</fullName>
    </recommendedName>
</protein>
<evidence type="ECO:0000313" key="4">
    <source>
        <dbReference type="EMBL" id="KAI5073358.1"/>
    </source>
</evidence>
<feature type="domain" description="X8" evidence="3">
    <location>
        <begin position="45"/>
        <end position="126"/>
    </location>
</feature>